<dbReference type="EMBL" id="QGKX02001347">
    <property type="protein sequence ID" value="KAF3527096.1"/>
    <property type="molecule type" value="Genomic_DNA"/>
</dbReference>
<reference evidence="1" key="1">
    <citation type="submission" date="2019-12" db="EMBL/GenBank/DDBJ databases">
        <title>Genome sequencing and annotation of Brassica cretica.</title>
        <authorList>
            <person name="Studholme D.J."/>
            <person name="Sarris P."/>
        </authorList>
    </citation>
    <scope>NUCLEOTIDE SEQUENCE</scope>
    <source>
        <strain evidence="1">PFS-109/04</strain>
        <tissue evidence="1">Leaf</tissue>
    </source>
</reference>
<name>A0A8S9Q8Q8_BRACR</name>
<protein>
    <submittedName>
        <fullName evidence="1">Uncharacterized protein</fullName>
    </submittedName>
</protein>
<gene>
    <name evidence="1" type="ORF">F2Q69_00047862</name>
</gene>
<comment type="caution">
    <text evidence="1">The sequence shown here is derived from an EMBL/GenBank/DDBJ whole genome shotgun (WGS) entry which is preliminary data.</text>
</comment>
<proteinExistence type="predicted"/>
<sequence>MVAPLAPPACPSSVNRGGIYWIRAPDLPPFDLGGRSEGFMLRRGLAVVWGYMVGSGAGEVRRSPLPMSFSCLRSLPCI</sequence>
<dbReference type="AlphaFoldDB" id="A0A8S9Q8Q8"/>
<accession>A0A8S9Q8Q8</accession>
<dbReference type="Proteomes" id="UP000712600">
    <property type="component" value="Unassembled WGS sequence"/>
</dbReference>
<evidence type="ECO:0000313" key="2">
    <source>
        <dbReference type="Proteomes" id="UP000712600"/>
    </source>
</evidence>
<organism evidence="1 2">
    <name type="scientific">Brassica cretica</name>
    <name type="common">Mustard</name>
    <dbReference type="NCBI Taxonomy" id="69181"/>
    <lineage>
        <taxon>Eukaryota</taxon>
        <taxon>Viridiplantae</taxon>
        <taxon>Streptophyta</taxon>
        <taxon>Embryophyta</taxon>
        <taxon>Tracheophyta</taxon>
        <taxon>Spermatophyta</taxon>
        <taxon>Magnoliopsida</taxon>
        <taxon>eudicotyledons</taxon>
        <taxon>Gunneridae</taxon>
        <taxon>Pentapetalae</taxon>
        <taxon>rosids</taxon>
        <taxon>malvids</taxon>
        <taxon>Brassicales</taxon>
        <taxon>Brassicaceae</taxon>
        <taxon>Brassiceae</taxon>
        <taxon>Brassica</taxon>
    </lineage>
</organism>
<evidence type="ECO:0000313" key="1">
    <source>
        <dbReference type="EMBL" id="KAF3527096.1"/>
    </source>
</evidence>